<dbReference type="Proteomes" id="UP000827626">
    <property type="component" value="Segment"/>
</dbReference>
<organism evidence="1 2">
    <name type="scientific">Hafnia phage vB_HpaM_SarahDanielle</name>
    <dbReference type="NCBI Taxonomy" id="2836113"/>
    <lineage>
        <taxon>Viruses</taxon>
        <taxon>Duplodnaviria</taxon>
        <taxon>Heunggongvirae</taxon>
        <taxon>Uroviricota</taxon>
        <taxon>Caudoviricetes</taxon>
        <taxon>Andersonviridae</taxon>
        <taxon>Andersonviridae incertae sedis</taxon>
        <taxon>Daniellevirus</taxon>
        <taxon>Daniellevirus danielle</taxon>
    </lineage>
</organism>
<evidence type="ECO:0000313" key="2">
    <source>
        <dbReference type="Proteomes" id="UP000827626"/>
    </source>
</evidence>
<keyword evidence="2" id="KW-1185">Reference proteome</keyword>
<evidence type="ECO:0000313" key="1">
    <source>
        <dbReference type="EMBL" id="QYA57470.1"/>
    </source>
</evidence>
<protein>
    <submittedName>
        <fullName evidence="1">Uncharacterized protein</fullName>
    </submittedName>
</protein>
<proteinExistence type="predicted"/>
<sequence length="128" mass="14498">MTTQNINSVSIDLSKKVKVLATPTAFEDVVMFETNKEGFGAYLKLSEFVKTVIILQAGDMDKDSIQEVFTSVDLKVFPLEEMKEDFKEIIQDAKDKGIWMQEVTFDALDLVDTFSNMEVGELLQELFA</sequence>
<reference evidence="1" key="1">
    <citation type="submission" date="2021-03" db="EMBL/GenBank/DDBJ databases">
        <authorList>
            <person name="Thompson D.W."/>
            <person name="Brown H.M.F."/>
            <person name="Thompson S.D."/>
            <person name="Grose J.H."/>
        </authorList>
    </citation>
    <scope>NUCLEOTIDE SEQUENCE</scope>
</reference>
<gene>
    <name evidence="1" type="ORF">SARAHDANIELLE_42</name>
</gene>
<name>A0AAE7W9N7_9CAUD</name>
<accession>A0AAE7W9N7</accession>
<dbReference type="EMBL" id="MW749010">
    <property type="protein sequence ID" value="QYA57470.1"/>
    <property type="molecule type" value="Genomic_DNA"/>
</dbReference>